<feature type="chain" id="PRO_5046735499" evidence="1">
    <location>
        <begin position="32"/>
        <end position="148"/>
    </location>
</feature>
<dbReference type="Proteomes" id="UP000658127">
    <property type="component" value="Unassembled WGS sequence"/>
</dbReference>
<feature type="signal peptide" evidence="1">
    <location>
        <begin position="1"/>
        <end position="31"/>
    </location>
</feature>
<reference evidence="3" key="1">
    <citation type="journal article" date="2019" name="Int. J. Syst. Evol. Microbiol.">
        <title>The Global Catalogue of Microorganisms (GCM) 10K type strain sequencing project: providing services to taxonomists for standard genome sequencing and annotation.</title>
        <authorList>
            <consortium name="The Broad Institute Genomics Platform"/>
            <consortium name="The Broad Institute Genome Sequencing Center for Infectious Disease"/>
            <person name="Wu L."/>
            <person name="Ma J."/>
        </authorList>
    </citation>
    <scope>NUCLEOTIDE SEQUENCE [LARGE SCALE GENOMIC DNA]</scope>
    <source>
        <strain evidence="3">CGMCC 4.7329</strain>
    </source>
</reference>
<organism evidence="2 3">
    <name type="scientific">Nocardia rhizosphaerihabitans</name>
    <dbReference type="NCBI Taxonomy" id="1691570"/>
    <lineage>
        <taxon>Bacteria</taxon>
        <taxon>Bacillati</taxon>
        <taxon>Actinomycetota</taxon>
        <taxon>Actinomycetes</taxon>
        <taxon>Mycobacteriales</taxon>
        <taxon>Nocardiaceae</taxon>
        <taxon>Nocardia</taxon>
    </lineage>
</organism>
<gene>
    <name evidence="2" type="ORF">GCM10011610_40250</name>
</gene>
<evidence type="ECO:0000313" key="2">
    <source>
        <dbReference type="EMBL" id="GGN85657.1"/>
    </source>
</evidence>
<proteinExistence type="predicted"/>
<keyword evidence="3" id="KW-1185">Reference proteome</keyword>
<name>A0ABQ2KNY8_9NOCA</name>
<evidence type="ECO:0000313" key="3">
    <source>
        <dbReference type="Proteomes" id="UP000658127"/>
    </source>
</evidence>
<keyword evidence="1" id="KW-0732">Signal</keyword>
<sequence length="148" mass="15126">MKLSLPTTRRLATTASAFAAVLTIAAPHATAGPIIDMLTDTLTVGCTSKIDVVGLDDYVGAQVDFVANGKFFASDTVDLEVTVGGATVAKATAYYHVETEVEVQLSLLLHATGAPLITKRVPTVMKIVNAGSGLACDLATGSSGISSD</sequence>
<dbReference type="RefSeq" id="WP_189030455.1">
    <property type="nucleotide sequence ID" value="NZ_BMNE01000004.1"/>
</dbReference>
<dbReference type="EMBL" id="BMNE01000004">
    <property type="protein sequence ID" value="GGN85657.1"/>
    <property type="molecule type" value="Genomic_DNA"/>
</dbReference>
<protein>
    <submittedName>
        <fullName evidence="2">Uncharacterized protein</fullName>
    </submittedName>
</protein>
<evidence type="ECO:0000256" key="1">
    <source>
        <dbReference type="SAM" id="SignalP"/>
    </source>
</evidence>
<accession>A0ABQ2KNY8</accession>
<comment type="caution">
    <text evidence="2">The sequence shown here is derived from an EMBL/GenBank/DDBJ whole genome shotgun (WGS) entry which is preliminary data.</text>
</comment>